<organism evidence="2 3">
    <name type="scientific">Mycolicibacterium confluentis</name>
    <dbReference type="NCBI Taxonomy" id="28047"/>
    <lineage>
        <taxon>Bacteria</taxon>
        <taxon>Bacillati</taxon>
        <taxon>Actinomycetota</taxon>
        <taxon>Actinomycetes</taxon>
        <taxon>Mycobacteriales</taxon>
        <taxon>Mycobacteriaceae</taxon>
        <taxon>Mycolicibacterium</taxon>
    </lineage>
</organism>
<proteinExistence type="predicted"/>
<feature type="transmembrane region" description="Helical" evidence="1">
    <location>
        <begin position="62"/>
        <end position="81"/>
    </location>
</feature>
<evidence type="ECO:0008006" key="4">
    <source>
        <dbReference type="Google" id="ProtNLM"/>
    </source>
</evidence>
<reference evidence="2" key="1">
    <citation type="journal article" date="2019" name="Emerg. Microbes Infect.">
        <title>Comprehensive subspecies identification of 175 nontuberculous mycobacteria species based on 7547 genomic profiles.</title>
        <authorList>
            <person name="Matsumoto Y."/>
            <person name="Kinjo T."/>
            <person name="Motooka D."/>
            <person name="Nabeya D."/>
            <person name="Jung N."/>
            <person name="Uechi K."/>
            <person name="Horii T."/>
            <person name="Iida T."/>
            <person name="Fujita J."/>
            <person name="Nakamura S."/>
        </authorList>
    </citation>
    <scope>NUCLEOTIDE SEQUENCE [LARGE SCALE GENOMIC DNA]</scope>
    <source>
        <strain evidence="2">JCM 13671</strain>
    </source>
</reference>
<feature type="transmembrane region" description="Helical" evidence="1">
    <location>
        <begin position="147"/>
        <end position="164"/>
    </location>
</feature>
<protein>
    <recommendedName>
        <fullName evidence="4">O-antigen polymerase</fullName>
    </recommendedName>
</protein>
<feature type="transmembrane region" description="Helical" evidence="1">
    <location>
        <begin position="337"/>
        <end position="357"/>
    </location>
</feature>
<evidence type="ECO:0000313" key="3">
    <source>
        <dbReference type="Proteomes" id="UP000466931"/>
    </source>
</evidence>
<evidence type="ECO:0000256" key="1">
    <source>
        <dbReference type="SAM" id="Phobius"/>
    </source>
</evidence>
<dbReference type="Proteomes" id="UP000466931">
    <property type="component" value="Chromosome"/>
</dbReference>
<reference evidence="2" key="2">
    <citation type="submission" date="2020-02" db="EMBL/GenBank/DDBJ databases">
        <authorList>
            <person name="Matsumoto Y."/>
            <person name="Motooka D."/>
            <person name="Nakamura S."/>
        </authorList>
    </citation>
    <scope>NUCLEOTIDE SEQUENCE</scope>
    <source>
        <strain evidence="2">JCM 13671</strain>
    </source>
</reference>
<name>A0A7I7XZQ3_9MYCO</name>
<sequence length="412" mass="44171">MYATGAAAEPRGDTLLAGQVAVLLVGATSAVQIGNITVTLLSVVCLLCVPGFLLMTHRGIELLPLVFATLGWLSFLASCLLNNVSLLWPNAVAPAAFSLYLMGFTVLTDRSVDRVAAMLAGIGVGTVGFFVLEGIELTRTGDFGDLWKYGIAHGVTIVLLFALTTARVSAVAQAGVLAVVGVGTLALNFRAHALVCLVASVILVIHRLAGARIGRAWQFAGVALFALLFSYVMPLLARAGVFGADLQRKIVEQQSTQLPALLAGRTEPPMTLTAISERPLLGWGSAMNLTPDVYAQAEHLAIRMGFPPTFPFELYWRLPASDYSAIHSILLGSWAEGGVLAVLLPTWLLVMCVGVVWHNARFGRWAPLVLTVALQGAWDLLYSPWTYNMIPEFACLALLFAALGRRREGSWR</sequence>
<keyword evidence="3" id="KW-1185">Reference proteome</keyword>
<feature type="transmembrane region" description="Helical" evidence="1">
    <location>
        <begin position="87"/>
        <end position="108"/>
    </location>
</feature>
<feature type="transmembrane region" description="Helical" evidence="1">
    <location>
        <begin position="176"/>
        <end position="205"/>
    </location>
</feature>
<keyword evidence="1" id="KW-0472">Membrane</keyword>
<accession>A0A7I7XZQ3</accession>
<feature type="transmembrane region" description="Helical" evidence="1">
    <location>
        <begin position="385"/>
        <end position="403"/>
    </location>
</feature>
<keyword evidence="1" id="KW-0812">Transmembrane</keyword>
<feature type="transmembrane region" description="Helical" evidence="1">
    <location>
        <begin position="115"/>
        <end position="135"/>
    </location>
</feature>
<gene>
    <name evidence="2" type="ORF">MCNF_34700</name>
</gene>
<feature type="transmembrane region" description="Helical" evidence="1">
    <location>
        <begin position="33"/>
        <end position="55"/>
    </location>
</feature>
<dbReference type="RefSeq" id="WP_234812729.1">
    <property type="nucleotide sequence ID" value="NZ_AP022612.1"/>
</dbReference>
<keyword evidence="1" id="KW-1133">Transmembrane helix</keyword>
<dbReference type="EMBL" id="AP022612">
    <property type="protein sequence ID" value="BBZ34865.1"/>
    <property type="molecule type" value="Genomic_DNA"/>
</dbReference>
<dbReference type="AlphaFoldDB" id="A0A7I7XZQ3"/>
<evidence type="ECO:0000313" key="2">
    <source>
        <dbReference type="EMBL" id="BBZ34865.1"/>
    </source>
</evidence>
<feature type="transmembrane region" description="Helical" evidence="1">
    <location>
        <begin position="217"/>
        <end position="237"/>
    </location>
</feature>